<dbReference type="PROSITE" id="PS00092">
    <property type="entry name" value="N6_MTASE"/>
    <property type="match status" value="1"/>
</dbReference>
<dbReference type="EMBL" id="JFZT01000039">
    <property type="protein sequence ID" value="EZQ06934.1"/>
    <property type="molecule type" value="Genomic_DNA"/>
</dbReference>
<accession>A0A031LRB1</accession>
<evidence type="ECO:0000256" key="6">
    <source>
        <dbReference type="ARBA" id="ARBA00022691"/>
    </source>
</evidence>
<dbReference type="PANTHER" id="PTHR14911:SF13">
    <property type="entry name" value="TRNA (GUANINE(6)-N2)-METHYLTRANSFERASE THUMP3"/>
    <property type="match status" value="1"/>
</dbReference>
<dbReference type="GO" id="GO:0160101">
    <property type="term" value="F:tRNA (guanine(10)-N2)-dimethyltransferase activity"/>
    <property type="evidence" value="ECO:0007669"/>
    <property type="project" value="UniProtKB-EC"/>
</dbReference>
<keyword evidence="6" id="KW-0949">S-adenosyl-L-methionine</keyword>
<dbReference type="STRING" id="1160895.CM19_06095"/>
<evidence type="ECO:0000256" key="12">
    <source>
        <dbReference type="ARBA" id="ARBA00066936"/>
    </source>
</evidence>
<keyword evidence="2" id="KW-0963">Cytoplasm</keyword>
<evidence type="ECO:0000256" key="1">
    <source>
        <dbReference type="ARBA" id="ARBA00004496"/>
    </source>
</evidence>
<gene>
    <name evidence="15" type="ORF">CM19_06095</name>
</gene>
<dbReference type="GO" id="GO:0000049">
    <property type="term" value="F:tRNA binding"/>
    <property type="evidence" value="ECO:0007669"/>
    <property type="project" value="UniProtKB-KW"/>
</dbReference>
<feature type="domain" description="Ribosomal RNA large subunit methyltransferase K/L-like methyltransferase" evidence="14">
    <location>
        <begin position="57"/>
        <end position="213"/>
    </location>
</feature>
<evidence type="ECO:0000313" key="15">
    <source>
        <dbReference type="EMBL" id="EZQ06934.1"/>
    </source>
</evidence>
<sequence>MRSNKDKFIAYYNEIKKGVIIKKECPILDLLFTDGIIIAGKREEERDSRSLMLHSKKPYSQSGTMDPYTARTMINLALARNSILDPMCGVGSILLEASWIGIRCIGEDIDRVMLKKTKENLDYFSYSCDLVQSSITTMPIRRVDSIVTDPPYGRSVNAREVDFERLYEDLFQYSAEVLPKGGRLVFATDAKLDWREKIKEAGLKPIQEHFIYLHKSLSRSIYVVEKP</sequence>
<organism evidence="15 16">
    <name type="scientific">Candidatus Acidianus copahuensis</name>
    <dbReference type="NCBI Taxonomy" id="1160895"/>
    <lineage>
        <taxon>Archaea</taxon>
        <taxon>Thermoproteota</taxon>
        <taxon>Thermoprotei</taxon>
        <taxon>Sulfolobales</taxon>
        <taxon>Sulfolobaceae</taxon>
        <taxon>Acidianus</taxon>
    </lineage>
</organism>
<keyword evidence="7" id="KW-0819">tRNA processing</keyword>
<evidence type="ECO:0000313" key="16">
    <source>
        <dbReference type="Proteomes" id="UP000024332"/>
    </source>
</evidence>
<evidence type="ECO:0000256" key="9">
    <source>
        <dbReference type="ARBA" id="ARBA00051883"/>
    </source>
</evidence>
<comment type="catalytic activity">
    <reaction evidence="9">
        <text>guanosine(10) in tRNA + 2 S-adenosyl-L-methionine = N(2)-dimethylguanosine(10) in tRNA + 2 S-adenosyl-L-homocysteine + 2 H(+)</text>
        <dbReference type="Rhea" id="RHEA:43124"/>
        <dbReference type="Rhea" id="RHEA-COMP:10355"/>
        <dbReference type="Rhea" id="RHEA-COMP:10358"/>
        <dbReference type="ChEBI" id="CHEBI:15378"/>
        <dbReference type="ChEBI" id="CHEBI:57856"/>
        <dbReference type="ChEBI" id="CHEBI:59789"/>
        <dbReference type="ChEBI" id="CHEBI:74269"/>
        <dbReference type="ChEBI" id="CHEBI:74513"/>
        <dbReference type="EC" id="2.1.1.213"/>
    </reaction>
</comment>
<reference evidence="15 16" key="1">
    <citation type="submission" date="2014-03" db="EMBL/GenBank/DDBJ databases">
        <title>Draft genome sequence of the novel thermoacidophilic archaea Acidianus copahuensis ALE1 strain, isolated from Copahue volcanic area in Neuquen Argentina.</title>
        <authorList>
            <person name="Urbieta M.S."/>
            <person name="Rascovan N."/>
            <person name="Castro C."/>
            <person name="Revale S."/>
            <person name="Giaveno M.A."/>
            <person name="Vazquez M.P."/>
            <person name="Donati E.R."/>
        </authorList>
    </citation>
    <scope>NUCLEOTIDE SEQUENCE [LARGE SCALE GENOMIC DNA]</scope>
    <source>
        <strain evidence="15 16">ALE1</strain>
    </source>
</reference>
<proteinExistence type="inferred from homology"/>
<dbReference type="SUPFAM" id="SSF53335">
    <property type="entry name" value="S-adenosyl-L-methionine-dependent methyltransferases"/>
    <property type="match status" value="1"/>
</dbReference>
<evidence type="ECO:0000259" key="14">
    <source>
        <dbReference type="Pfam" id="PF01170"/>
    </source>
</evidence>
<dbReference type="Gene3D" id="3.40.50.150">
    <property type="entry name" value="Vaccinia Virus protein VP39"/>
    <property type="match status" value="1"/>
</dbReference>
<evidence type="ECO:0000256" key="2">
    <source>
        <dbReference type="ARBA" id="ARBA00022490"/>
    </source>
</evidence>
<evidence type="ECO:0000256" key="10">
    <source>
        <dbReference type="ARBA" id="ARBA00054380"/>
    </source>
</evidence>
<protein>
    <recommendedName>
        <fullName evidence="12">tRNA (guanine(10)-N(2))-dimethyltransferase</fullName>
        <ecNumber evidence="12">2.1.1.213</ecNumber>
    </recommendedName>
    <alternativeName>
        <fullName evidence="13">tRNA:G10 dimethyltransferase</fullName>
    </alternativeName>
</protein>
<keyword evidence="3" id="KW-0820">tRNA-binding</keyword>
<dbReference type="EC" id="2.1.1.213" evidence="12"/>
<evidence type="ECO:0000256" key="3">
    <source>
        <dbReference type="ARBA" id="ARBA00022555"/>
    </source>
</evidence>
<dbReference type="InterPro" id="IPR000241">
    <property type="entry name" value="RlmKL-like_Mtase"/>
</dbReference>
<keyword evidence="16" id="KW-1185">Reference proteome</keyword>
<keyword evidence="4 15" id="KW-0489">Methyltransferase</keyword>
<evidence type="ECO:0000256" key="4">
    <source>
        <dbReference type="ARBA" id="ARBA00022603"/>
    </source>
</evidence>
<dbReference type="PRINTS" id="PR00507">
    <property type="entry name" value="N12N6MTFRASE"/>
</dbReference>
<keyword evidence="5 15" id="KW-0808">Transferase</keyword>
<comment type="similarity">
    <text evidence="11">Belongs to the methyltransferase superfamily. Trm-G10 family.</text>
</comment>
<evidence type="ECO:0000256" key="8">
    <source>
        <dbReference type="ARBA" id="ARBA00022884"/>
    </source>
</evidence>
<evidence type="ECO:0000256" key="13">
    <source>
        <dbReference type="ARBA" id="ARBA00082665"/>
    </source>
</evidence>
<dbReference type="GO" id="GO:0005737">
    <property type="term" value="C:cytoplasm"/>
    <property type="evidence" value="ECO:0007669"/>
    <property type="project" value="UniProtKB-SubCell"/>
</dbReference>
<dbReference type="AlphaFoldDB" id="A0A031LRB1"/>
<dbReference type="InterPro" id="IPR002052">
    <property type="entry name" value="DNA_methylase_N6_adenine_CS"/>
</dbReference>
<evidence type="ECO:0000256" key="11">
    <source>
        <dbReference type="ARBA" id="ARBA00061338"/>
    </source>
</evidence>
<dbReference type="FunFam" id="3.40.50.150:FF:000251">
    <property type="entry name" value="Putative RNA methylase"/>
    <property type="match status" value="1"/>
</dbReference>
<evidence type="ECO:0000256" key="5">
    <source>
        <dbReference type="ARBA" id="ARBA00022679"/>
    </source>
</evidence>
<evidence type="ECO:0000256" key="7">
    <source>
        <dbReference type="ARBA" id="ARBA00022694"/>
    </source>
</evidence>
<dbReference type="CDD" id="cd02440">
    <property type="entry name" value="AdoMet_MTases"/>
    <property type="match status" value="1"/>
</dbReference>
<dbReference type="InterPro" id="IPR029063">
    <property type="entry name" value="SAM-dependent_MTases_sf"/>
</dbReference>
<comment type="function">
    <text evidence="10">Catalyzes the adenosylmethionine-dependent methylation of the exocyclic amino group (N(2)) of guanosine at position 10 of various tRNAs. Acts via a two-step process that leads to the formation of either N(2)-monomethyl (m(2)G) or N(2)-dimethylguanosine (m(2)(2)G).</text>
</comment>
<keyword evidence="8" id="KW-0694">RNA-binding</keyword>
<comment type="subcellular location">
    <subcellularLocation>
        <location evidence="1">Cytoplasm</location>
    </subcellularLocation>
</comment>
<dbReference type="PANTHER" id="PTHR14911">
    <property type="entry name" value="THUMP DOMAIN-CONTAINING"/>
    <property type="match status" value="1"/>
</dbReference>
<dbReference type="Pfam" id="PF01170">
    <property type="entry name" value="UPF0020"/>
    <property type="match status" value="1"/>
</dbReference>
<comment type="caution">
    <text evidence="15">The sequence shown here is derived from an EMBL/GenBank/DDBJ whole genome shotgun (WGS) entry which is preliminary data.</text>
</comment>
<name>A0A031LRB1_9CREN</name>
<dbReference type="RefSeq" id="WP_235185627.1">
    <property type="nucleotide sequence ID" value="NZ_JFZT01000039.1"/>
</dbReference>
<dbReference type="Proteomes" id="UP000024332">
    <property type="component" value="Unassembled WGS sequence"/>
</dbReference>
<dbReference type="GO" id="GO:0030488">
    <property type="term" value="P:tRNA methylation"/>
    <property type="evidence" value="ECO:0007669"/>
    <property type="project" value="TreeGrafter"/>
</dbReference>